<feature type="domain" description="C2H2-type" evidence="6">
    <location>
        <begin position="1085"/>
        <end position="1112"/>
    </location>
</feature>
<dbReference type="GO" id="GO:0008270">
    <property type="term" value="F:zinc ion binding"/>
    <property type="evidence" value="ECO:0007669"/>
    <property type="project" value="UniProtKB-KW"/>
</dbReference>
<dbReference type="Pfam" id="PF00096">
    <property type="entry name" value="zf-C2H2"/>
    <property type="match status" value="5"/>
</dbReference>
<dbReference type="SUPFAM" id="SSF57667">
    <property type="entry name" value="beta-beta-alpha zinc fingers"/>
    <property type="match status" value="10"/>
</dbReference>
<evidence type="ECO:0000256" key="2">
    <source>
        <dbReference type="ARBA" id="ARBA00022737"/>
    </source>
</evidence>
<name>A0A212FM23_DANPL</name>
<protein>
    <submittedName>
        <fullName evidence="7">Zinc finger protein 729</fullName>
    </submittedName>
</protein>
<feature type="domain" description="C2H2-type" evidence="6">
    <location>
        <begin position="102"/>
        <end position="130"/>
    </location>
</feature>
<dbReference type="Proteomes" id="UP000007151">
    <property type="component" value="Unassembled WGS sequence"/>
</dbReference>
<evidence type="ECO:0000313" key="7">
    <source>
        <dbReference type="EMBL" id="OWR54804.1"/>
    </source>
</evidence>
<feature type="domain" description="C2H2-type" evidence="6">
    <location>
        <begin position="755"/>
        <end position="782"/>
    </location>
</feature>
<dbReference type="AlphaFoldDB" id="A0A212FM23"/>
<sequence>MEQEHTSFHLDLTFRHLTKAEFVKVDISTIHCRICARAFESLELVAAHLKLDHRIALHMESKIGVIPFELKGDKEWICCVCSKNVPSLLLLSKHTVSHFQNFVCDLCGKSYISATGLLKHVKSKHHDEYKVHCRRCRTTFSSLKEKICHQRTVKHCMPHVCMECPERFPTWETKQRHLVQVHGRSKKSYACSHCDVKYSDRRSFYDHYKKYHTKDCLICIHCGLKFSCTSRLNQVEYVVIARNNAKLVLENSTMYPFRIPTVSLVCVFCCESYDDPREYRNHIDEEHPSFNVAKAFAHSVNNYTEFLKVDCVNLSCRICYQPFSNIDSIAKHLRDDHGIDIDPNVEVGMQMFKLGPELWVCALCDTRLPTLRKLSRHTNSHYHKYTCETCGKSYINKENLHKHIKYAHSEEKICKCNKLFKTTEERKAHFIASEKCWRYSCNLCFKRFMSHKAKNDHLIEDHGHTLKSYSCSECDKIFDKWHTSLFLFVLEVHCLVSARNNAKVVLKYSTAYPFRIPSHSMVCVYCCEAYDDPKIYRQHMDQEHASFNVNTAFAHSGHNCTEFLKVDCTELSCRICEQPFNTIDAVAEHLSKIHEKNVDLKNDVGMQMFKLGAERWVCAICNIKLPSLRELSRHTSCHYHRYTCETCGKSYINKENLQRHIQFVHSKYKICIKCKKTFPTCEERREHVLSSERCWPQSCSVCGKRFVSRNLKLDHLAKEHGQKPKSYTCPECGIVFDKWHPYRAHFILAHTNDNYSCSHCGLKFDRKKSLEEHKVMHTKEKSFHCGDCGKSFAHKNDAHFMARRNAEFIVRFSTAYPFRLPEDSMVCVYCCDSYSDPAMYRRHMEEEHQNFNVRMAFVHCSEGYIKVDCTELRCRLCSEPFDALEDVAQHLFHKHEQPLNLSFELGMQPFKLEKDKLICAICRAKSLCLRQLSRHTQTHFLKYTCEACGKSYATMTPLKHHITYSHTGQERICRKCKKTFSSLTEKRQHLQDSKSCWSHLCNICGERFLSWTIKQAHLTEVHGAPKRTYVCPECLEVFPDRKKFRVHFKILHTDDNFVCTCCGLKFDTKRNLENHRVVHTKEKLFPCPVCSKSFPRKKNLVQHMWIHSELKRFSCTLCNKQFNQRVSWKTHMKYYHPDLVNYDGMQNNNAKMVLTVLRNDE</sequence>
<dbReference type="InterPro" id="IPR036236">
    <property type="entry name" value="Znf_C2H2_sf"/>
</dbReference>
<organism evidence="7 8">
    <name type="scientific">Danaus plexippus plexippus</name>
    <dbReference type="NCBI Taxonomy" id="278856"/>
    <lineage>
        <taxon>Eukaryota</taxon>
        <taxon>Metazoa</taxon>
        <taxon>Ecdysozoa</taxon>
        <taxon>Arthropoda</taxon>
        <taxon>Hexapoda</taxon>
        <taxon>Insecta</taxon>
        <taxon>Pterygota</taxon>
        <taxon>Neoptera</taxon>
        <taxon>Endopterygota</taxon>
        <taxon>Lepidoptera</taxon>
        <taxon>Glossata</taxon>
        <taxon>Ditrysia</taxon>
        <taxon>Papilionoidea</taxon>
        <taxon>Nymphalidae</taxon>
        <taxon>Danainae</taxon>
        <taxon>Danaini</taxon>
        <taxon>Danaina</taxon>
        <taxon>Danaus</taxon>
        <taxon>Danaus</taxon>
    </lineage>
</organism>
<feature type="domain" description="C2H2-type" evidence="6">
    <location>
        <begin position="1057"/>
        <end position="1084"/>
    </location>
</feature>
<feature type="domain" description="C2H2-type" evidence="6">
    <location>
        <begin position="697"/>
        <end position="724"/>
    </location>
</feature>
<keyword evidence="4" id="KW-0862">Zinc</keyword>
<keyword evidence="1" id="KW-0479">Metal-binding</keyword>
<dbReference type="KEGG" id="dpl:KGM_205368"/>
<feature type="domain" description="C2H2-type" evidence="6">
    <location>
        <begin position="727"/>
        <end position="755"/>
    </location>
</feature>
<feature type="domain" description="C2H2-type" evidence="6">
    <location>
        <begin position="385"/>
        <end position="413"/>
    </location>
</feature>
<dbReference type="InParanoid" id="A0A212FM23"/>
<keyword evidence="8" id="KW-1185">Reference proteome</keyword>
<feature type="domain" description="C2H2-type" evidence="6">
    <location>
        <begin position="943"/>
        <end position="971"/>
    </location>
</feature>
<keyword evidence="3 5" id="KW-0863">Zinc-finger</keyword>
<feature type="domain" description="C2H2-type" evidence="6">
    <location>
        <begin position="189"/>
        <end position="215"/>
    </location>
</feature>
<evidence type="ECO:0000256" key="1">
    <source>
        <dbReference type="ARBA" id="ARBA00022723"/>
    </source>
</evidence>
<reference evidence="7 8" key="1">
    <citation type="journal article" date="2011" name="Cell">
        <title>The monarch butterfly genome yields insights into long-distance migration.</title>
        <authorList>
            <person name="Zhan S."/>
            <person name="Merlin C."/>
            <person name="Boore J.L."/>
            <person name="Reppert S.M."/>
        </authorList>
    </citation>
    <scope>NUCLEOTIDE SEQUENCE [LARGE SCALE GENOMIC DNA]</scope>
    <source>
        <strain evidence="7">F-2</strain>
    </source>
</reference>
<proteinExistence type="predicted"/>
<dbReference type="PROSITE" id="PS50157">
    <property type="entry name" value="ZINC_FINGER_C2H2_2"/>
    <property type="match status" value="12"/>
</dbReference>
<dbReference type="FunCoup" id="A0A212FM23">
    <property type="interactions" value="345"/>
</dbReference>
<dbReference type="InterPro" id="IPR013087">
    <property type="entry name" value="Znf_C2H2_type"/>
</dbReference>
<accession>A0A212FM23</accession>
<dbReference type="PANTHER" id="PTHR24379:SF127">
    <property type="entry name" value="BLOODY FINGERS-RELATED"/>
    <property type="match status" value="1"/>
</dbReference>
<dbReference type="PROSITE" id="PS00028">
    <property type="entry name" value="ZINC_FINGER_C2H2_1"/>
    <property type="match status" value="20"/>
</dbReference>
<feature type="domain" description="C2H2-type" evidence="6">
    <location>
        <begin position="1113"/>
        <end position="1136"/>
    </location>
</feature>
<evidence type="ECO:0000259" key="6">
    <source>
        <dbReference type="PROSITE" id="PS50157"/>
    </source>
</evidence>
<dbReference type="EMBL" id="AGBW02007657">
    <property type="protein sequence ID" value="OWR54804.1"/>
    <property type="molecule type" value="Genomic_DNA"/>
</dbReference>
<dbReference type="FunFam" id="3.30.160.60:FF:000624">
    <property type="entry name" value="zinc finger protein 697"/>
    <property type="match status" value="1"/>
</dbReference>
<dbReference type="Pfam" id="PF12874">
    <property type="entry name" value="zf-met"/>
    <property type="match status" value="1"/>
</dbReference>
<gene>
    <name evidence="7" type="ORF">KGM_205368</name>
</gene>
<evidence type="ECO:0000313" key="8">
    <source>
        <dbReference type="Proteomes" id="UP000007151"/>
    </source>
</evidence>
<evidence type="ECO:0000256" key="4">
    <source>
        <dbReference type="ARBA" id="ARBA00022833"/>
    </source>
</evidence>
<comment type="caution">
    <text evidence="7">The sequence shown here is derived from an EMBL/GenBank/DDBJ whole genome shotgun (WGS) entry which is preliminary data.</text>
</comment>
<dbReference type="SMART" id="SM00355">
    <property type="entry name" value="ZnF_C2H2"/>
    <property type="match status" value="29"/>
</dbReference>
<dbReference type="PANTHER" id="PTHR24379">
    <property type="entry name" value="KRAB AND ZINC FINGER DOMAIN-CONTAINING"/>
    <property type="match status" value="1"/>
</dbReference>
<evidence type="ECO:0000256" key="3">
    <source>
        <dbReference type="ARBA" id="ARBA00022771"/>
    </source>
</evidence>
<evidence type="ECO:0000256" key="5">
    <source>
        <dbReference type="PROSITE-ProRule" id="PRU00042"/>
    </source>
</evidence>
<feature type="domain" description="C2H2-type" evidence="6">
    <location>
        <begin position="642"/>
        <end position="670"/>
    </location>
</feature>
<dbReference type="Gene3D" id="3.30.160.60">
    <property type="entry name" value="Classic Zinc Finger"/>
    <property type="match status" value="10"/>
</dbReference>
<keyword evidence="2" id="KW-0677">Repeat</keyword>
<feature type="domain" description="C2H2-type" evidence="6">
    <location>
        <begin position="1029"/>
        <end position="1057"/>
    </location>
</feature>